<dbReference type="EMBL" id="RXIC02000024">
    <property type="protein sequence ID" value="KAB1211342.1"/>
    <property type="molecule type" value="Genomic_DNA"/>
</dbReference>
<dbReference type="GO" id="GO:0015271">
    <property type="term" value="F:outward rectifier potassium channel activity"/>
    <property type="evidence" value="ECO:0007669"/>
    <property type="project" value="UniProtKB-ARBA"/>
</dbReference>
<dbReference type="PANTHER" id="PTHR45743">
    <property type="entry name" value="POTASSIUM CHANNEL AKT1"/>
    <property type="match status" value="1"/>
</dbReference>
<feature type="compositionally biased region" description="Basic and acidic residues" evidence="18">
    <location>
        <begin position="13"/>
        <end position="23"/>
    </location>
</feature>
<dbReference type="Gene3D" id="2.60.120.10">
    <property type="entry name" value="Jelly Rolls"/>
    <property type="match status" value="1"/>
</dbReference>
<dbReference type="InterPro" id="IPR021789">
    <property type="entry name" value="KHA_dom"/>
</dbReference>
<feature type="transmembrane region" description="Helical" evidence="17">
    <location>
        <begin position="160"/>
        <end position="178"/>
    </location>
</feature>
<evidence type="ECO:0000313" key="22">
    <source>
        <dbReference type="Proteomes" id="UP000516437"/>
    </source>
</evidence>
<keyword evidence="7 17" id="KW-0631">Potassium channel</keyword>
<dbReference type="InterPro" id="IPR045319">
    <property type="entry name" value="KAT/AKT"/>
</dbReference>
<keyword evidence="11 16" id="KW-0040">ANK repeat</keyword>
<protein>
    <recommendedName>
        <fullName evidence="17">Potassium channel</fullName>
    </recommendedName>
</protein>
<organism evidence="21 22">
    <name type="scientific">Morella rubra</name>
    <name type="common">Chinese bayberry</name>
    <dbReference type="NCBI Taxonomy" id="262757"/>
    <lineage>
        <taxon>Eukaryota</taxon>
        <taxon>Viridiplantae</taxon>
        <taxon>Streptophyta</taxon>
        <taxon>Embryophyta</taxon>
        <taxon>Tracheophyta</taxon>
        <taxon>Spermatophyta</taxon>
        <taxon>Magnoliopsida</taxon>
        <taxon>eudicotyledons</taxon>
        <taxon>Gunneridae</taxon>
        <taxon>Pentapetalae</taxon>
        <taxon>rosids</taxon>
        <taxon>fabids</taxon>
        <taxon>Fagales</taxon>
        <taxon>Myricaceae</taxon>
        <taxon>Morella</taxon>
    </lineage>
</organism>
<evidence type="ECO:0000259" key="20">
    <source>
        <dbReference type="PROSITE" id="PS51490"/>
    </source>
</evidence>
<dbReference type="FunFam" id="1.25.40.20:FF:000563">
    <property type="entry name" value="Gated outwardly-rectifying K+ channel"/>
    <property type="match status" value="1"/>
</dbReference>
<keyword evidence="6" id="KW-0677">Repeat</keyword>
<accession>A0A6A1VEP9</accession>
<feature type="transmembrane region" description="Helical" evidence="17">
    <location>
        <begin position="350"/>
        <end position="367"/>
    </location>
</feature>
<feature type="transmembrane region" description="Helical" evidence="17">
    <location>
        <begin position="120"/>
        <end position="139"/>
    </location>
</feature>
<dbReference type="PROSITE" id="PS50042">
    <property type="entry name" value="CNMP_BINDING_3"/>
    <property type="match status" value="1"/>
</dbReference>
<comment type="subcellular location">
    <subcellularLocation>
        <location evidence="1 17">Membrane</location>
        <topology evidence="1 17">Multi-pass membrane protein</topology>
    </subcellularLocation>
</comment>
<dbReference type="FunFam" id="1.10.287.70:FF:000139">
    <property type="entry name" value="Potassium channel SKOR"/>
    <property type="match status" value="1"/>
</dbReference>
<dbReference type="PROSITE" id="PS50088">
    <property type="entry name" value="ANK_REPEAT"/>
    <property type="match status" value="4"/>
</dbReference>
<dbReference type="InterPro" id="IPR003938">
    <property type="entry name" value="K_chnl_volt-dep_EAG/ELK/ERG"/>
</dbReference>
<comment type="similarity">
    <text evidence="2 17">Belongs to the potassium channel family. Plant (TC 1.A.1.4) subfamily.</text>
</comment>
<keyword evidence="3 17" id="KW-0813">Transport</keyword>
<evidence type="ECO:0000256" key="11">
    <source>
        <dbReference type="ARBA" id="ARBA00023043"/>
    </source>
</evidence>
<evidence type="ECO:0000259" key="19">
    <source>
        <dbReference type="PROSITE" id="PS50042"/>
    </source>
</evidence>
<dbReference type="AlphaFoldDB" id="A0A6A1VEP9"/>
<dbReference type="InterPro" id="IPR000595">
    <property type="entry name" value="cNMP-bd_dom"/>
</dbReference>
<sequence>MPGRVVKMEGIVEEERRSEDDGKEYELEDLRDRMKSSRGSRFNLIANELGLETTRRKFSRENLLLGIRDLSRGLAIHPDNWWYRAWTKFILAWAVYSSFFTPMEFGFFRGLPENLFILDIVGQIAFLLDIVLQFFVAYRDSQTYRMVYKRPPIALRWYRAWTKFILAWAVYSSFFTPMEFGFFRGLPENLFILDIVGQIAFLLDIVLQFFVAYRDSQTYRMVYKRPPIALRYLKSDFIIDLLGCMPWDIIYKACGKREEVRYLLWIRLYRVRKVTQFFQTMEKDIRINYLFTRIVKLLAVELYCTHTAACIFYYLATTVPRSKEGYTWIGSLKLGDYSYSHFREIDLWKCYTLSLYFAIVTMATVGYGDIHAVNIREMIFIMIYVSFDMVLGAYLIGNMTALIVKGSKTEKFRDKMADVIKYMNRNRLGRDIRNQIKGHLRLQYESSYTEAAVLQDIPLSIRAKISQTLYLRFIEEVFLFKGCSSEFINQIVIRLHEEFFLPGEVIMEQGHVVDQLYFVCDGVLKSSIVQSLHTQEEVGIGEDGLEETVSFLQPNSTFGEISILCNIAQPYTVRVSELCRLLRLDKQSFTNVLDIYFYDGRKVLNNLLEGKELNRVKQLESDITFHIGKQEAELALKVNSAAYHGDLYQLKGLIRTGADPNKSDYDGRSPLHLAASRGHEDITLFLIQEGVGINIRDNFGNTPLFEAVKNGNDQIASLLFKEGASLEIGNPGSVLCTAVSKGDSDFLKRLLSYGIDPNSRDYDHRTPLHVAASEGLYLMAQMLLEAGASVFSKDRWGNTPMDEGRKCGNKNLIHILEEAKSAHLSEFSLCSQEIEDKTHPNKCTVFPFHPWDPKENRRHGIVMWVPHTIEELIRTTAEQLEISSCSCILSEDAGKILDVDMINDGQKLYLVGETR</sequence>
<dbReference type="Pfam" id="PF12796">
    <property type="entry name" value="Ank_2"/>
    <property type="match status" value="2"/>
</dbReference>
<evidence type="ECO:0000256" key="2">
    <source>
        <dbReference type="ARBA" id="ARBA00007929"/>
    </source>
</evidence>
<dbReference type="InterPro" id="IPR002110">
    <property type="entry name" value="Ankyrin_rpt"/>
</dbReference>
<evidence type="ECO:0000256" key="8">
    <source>
        <dbReference type="ARBA" id="ARBA00022882"/>
    </source>
</evidence>
<proteinExistence type="inferred from homology"/>
<dbReference type="PRINTS" id="PR01415">
    <property type="entry name" value="ANKYRIN"/>
</dbReference>
<feature type="repeat" description="ANK" evidence="16">
    <location>
        <begin position="763"/>
        <end position="795"/>
    </location>
</feature>
<feature type="region of interest" description="Disordered" evidence="18">
    <location>
        <begin position="1"/>
        <end position="23"/>
    </location>
</feature>
<feature type="repeat" description="ANK" evidence="16">
    <location>
        <begin position="730"/>
        <end position="762"/>
    </location>
</feature>
<keyword evidence="10 17" id="KW-1133">Transmembrane helix</keyword>
<evidence type="ECO:0000256" key="10">
    <source>
        <dbReference type="ARBA" id="ARBA00022989"/>
    </source>
</evidence>
<feature type="domain" description="Cyclic nucleotide-binding" evidence="19">
    <location>
        <begin position="479"/>
        <end position="610"/>
    </location>
</feature>
<dbReference type="InterPro" id="IPR018490">
    <property type="entry name" value="cNMP-bd_dom_sf"/>
</dbReference>
<reference evidence="21 22" key="1">
    <citation type="journal article" date="2019" name="Plant Biotechnol. J.">
        <title>The red bayberry genome and genetic basis of sex determination.</title>
        <authorList>
            <person name="Jia H.M."/>
            <person name="Jia H.J."/>
            <person name="Cai Q.L."/>
            <person name="Wang Y."/>
            <person name="Zhao H.B."/>
            <person name="Yang W.F."/>
            <person name="Wang G.Y."/>
            <person name="Li Y.H."/>
            <person name="Zhan D.L."/>
            <person name="Shen Y.T."/>
            <person name="Niu Q.F."/>
            <person name="Chang L."/>
            <person name="Qiu J."/>
            <person name="Zhao L."/>
            <person name="Xie H.B."/>
            <person name="Fu W.Y."/>
            <person name="Jin J."/>
            <person name="Li X.W."/>
            <person name="Jiao Y."/>
            <person name="Zhou C.C."/>
            <person name="Tu T."/>
            <person name="Chai C.Y."/>
            <person name="Gao J.L."/>
            <person name="Fan L.J."/>
            <person name="van de Weg E."/>
            <person name="Wang J.Y."/>
            <person name="Gao Z.S."/>
        </authorList>
    </citation>
    <scope>NUCLEOTIDE SEQUENCE [LARGE SCALE GENOMIC DNA]</scope>
    <source>
        <tissue evidence="21">Leaves</tissue>
    </source>
</reference>
<keyword evidence="12 17" id="KW-0406">Ion transport</keyword>
<dbReference type="PANTHER" id="PTHR45743:SF3">
    <property type="entry name" value="POTASSIUM CHANNEL SKOR"/>
    <property type="match status" value="1"/>
</dbReference>
<gene>
    <name evidence="21" type="ORF">CJ030_MR6G021468</name>
</gene>
<comment type="domain">
    <text evidence="17">The KHA domain (rich in hydrophobic and acidic residues) present in the C-terminal part is likely to be important for tetramerization.</text>
</comment>
<evidence type="ECO:0000256" key="16">
    <source>
        <dbReference type="PROSITE-ProRule" id="PRU00023"/>
    </source>
</evidence>
<comment type="caution">
    <text evidence="21">The sequence shown here is derived from an EMBL/GenBank/DDBJ whole genome shotgun (WGS) entry which is preliminary data.</text>
</comment>
<dbReference type="PROSITE" id="PS51490">
    <property type="entry name" value="KHA"/>
    <property type="match status" value="1"/>
</dbReference>
<dbReference type="CDD" id="cd00038">
    <property type="entry name" value="CAP_ED"/>
    <property type="match status" value="1"/>
</dbReference>
<evidence type="ECO:0000256" key="13">
    <source>
        <dbReference type="ARBA" id="ARBA00023136"/>
    </source>
</evidence>
<evidence type="ECO:0000256" key="14">
    <source>
        <dbReference type="ARBA" id="ARBA00023303"/>
    </source>
</evidence>
<dbReference type="InterPro" id="IPR036770">
    <property type="entry name" value="Ankyrin_rpt-contain_sf"/>
</dbReference>
<comment type="domain">
    <text evidence="17">The segment S4 is probably the voltage-sensor and is characterized by a series of positively charged amino acids. The pore-forming region H5 is enclosed by the transmembrane segments S5 and S6 in the Shaker-type (1P/6TM) and contains the GYGD signature motif which seems to be involved in potassium selectivity.</text>
</comment>
<dbReference type="Pfam" id="PF00520">
    <property type="entry name" value="Ion_trans"/>
    <property type="match status" value="1"/>
</dbReference>
<dbReference type="SUPFAM" id="SSF48403">
    <property type="entry name" value="Ankyrin repeat"/>
    <property type="match status" value="1"/>
</dbReference>
<feature type="transmembrane region" description="Helical" evidence="17">
    <location>
        <begin position="190"/>
        <end position="213"/>
    </location>
</feature>
<evidence type="ECO:0000256" key="12">
    <source>
        <dbReference type="ARBA" id="ARBA00023065"/>
    </source>
</evidence>
<name>A0A6A1VEP9_9ROSI</name>
<dbReference type="Gene3D" id="1.10.287.70">
    <property type="match status" value="1"/>
</dbReference>
<evidence type="ECO:0000256" key="3">
    <source>
        <dbReference type="ARBA" id="ARBA00022448"/>
    </source>
</evidence>
<keyword evidence="5 17" id="KW-0812">Transmembrane</keyword>
<keyword evidence="8 17" id="KW-0851">Voltage-gated channel</keyword>
<keyword evidence="22" id="KW-1185">Reference proteome</keyword>
<dbReference type="OrthoDB" id="426293at2759"/>
<dbReference type="InterPro" id="IPR014710">
    <property type="entry name" value="RmlC-like_jellyroll"/>
</dbReference>
<evidence type="ECO:0000256" key="18">
    <source>
        <dbReference type="SAM" id="MobiDB-lite"/>
    </source>
</evidence>
<feature type="transmembrane region" description="Helical" evidence="17">
    <location>
        <begin position="379"/>
        <end position="404"/>
    </location>
</feature>
<dbReference type="Gene3D" id="1.25.40.20">
    <property type="entry name" value="Ankyrin repeat-containing domain"/>
    <property type="match status" value="1"/>
</dbReference>
<evidence type="ECO:0000256" key="5">
    <source>
        <dbReference type="ARBA" id="ARBA00022692"/>
    </source>
</evidence>
<dbReference type="PRINTS" id="PR01463">
    <property type="entry name" value="EAGCHANLFMLY"/>
</dbReference>
<evidence type="ECO:0000256" key="7">
    <source>
        <dbReference type="ARBA" id="ARBA00022826"/>
    </source>
</evidence>
<keyword evidence="13 17" id="KW-0472">Membrane</keyword>
<comment type="subunit">
    <text evidence="15">The potassium channel is probably composed of a homo- or heterotetrameric complex of pore-forming subunits.</text>
</comment>
<evidence type="ECO:0000256" key="9">
    <source>
        <dbReference type="ARBA" id="ARBA00022958"/>
    </source>
</evidence>
<dbReference type="PROSITE" id="PS50297">
    <property type="entry name" value="ANK_REP_REGION"/>
    <property type="match status" value="3"/>
</dbReference>
<evidence type="ECO:0000256" key="4">
    <source>
        <dbReference type="ARBA" id="ARBA00022538"/>
    </source>
</evidence>
<evidence type="ECO:0000313" key="21">
    <source>
        <dbReference type="EMBL" id="KAB1211342.1"/>
    </source>
</evidence>
<keyword evidence="14 17" id="KW-0407">Ion channel</keyword>
<keyword evidence="4 17" id="KW-0633">Potassium transport</keyword>
<dbReference type="FunFam" id="2.60.120.10:FF:000074">
    <property type="entry name" value="Potassium channel KAT2"/>
    <property type="match status" value="1"/>
</dbReference>
<feature type="transmembrane region" description="Helical" evidence="17">
    <location>
        <begin position="81"/>
        <end position="100"/>
    </location>
</feature>
<dbReference type="GO" id="GO:0034702">
    <property type="term" value="C:monoatomic ion channel complex"/>
    <property type="evidence" value="ECO:0007669"/>
    <property type="project" value="UniProtKB-KW"/>
</dbReference>
<dbReference type="Gene3D" id="1.10.287.630">
    <property type="entry name" value="Helix hairpin bin"/>
    <property type="match status" value="1"/>
</dbReference>
<evidence type="ECO:0000256" key="6">
    <source>
        <dbReference type="ARBA" id="ARBA00022737"/>
    </source>
</evidence>
<dbReference type="SMART" id="SM00248">
    <property type="entry name" value="ANK"/>
    <property type="match status" value="4"/>
</dbReference>
<dbReference type="SUPFAM" id="SSF81324">
    <property type="entry name" value="Voltage-gated potassium channels"/>
    <property type="match status" value="2"/>
</dbReference>
<feature type="domain" description="KHA" evidence="20">
    <location>
        <begin position="842"/>
        <end position="915"/>
    </location>
</feature>
<dbReference type="SUPFAM" id="SSF51206">
    <property type="entry name" value="cAMP-binding domain-like"/>
    <property type="match status" value="1"/>
</dbReference>
<dbReference type="InterPro" id="IPR005821">
    <property type="entry name" value="Ion_trans_dom"/>
</dbReference>
<dbReference type="Pfam" id="PF00027">
    <property type="entry name" value="cNMP_binding"/>
    <property type="match status" value="1"/>
</dbReference>
<comment type="subunit">
    <text evidence="17">The potassium channel is composed of a homo- or heterotetrameric complex of pore-forming subunits.</text>
</comment>
<feature type="repeat" description="ANK" evidence="16">
    <location>
        <begin position="666"/>
        <end position="698"/>
    </location>
</feature>
<evidence type="ECO:0000256" key="17">
    <source>
        <dbReference type="RuleBase" id="RU369015"/>
    </source>
</evidence>
<evidence type="ECO:0000256" key="15">
    <source>
        <dbReference type="ARBA" id="ARBA00065181"/>
    </source>
</evidence>
<comment type="function">
    <text evidence="17">Potassium channel.</text>
</comment>
<dbReference type="Pfam" id="PF11834">
    <property type="entry name" value="KHA"/>
    <property type="match status" value="1"/>
</dbReference>
<keyword evidence="9 17" id="KW-0630">Potassium</keyword>
<feature type="repeat" description="ANK" evidence="16">
    <location>
        <begin position="699"/>
        <end position="731"/>
    </location>
</feature>
<dbReference type="Proteomes" id="UP000516437">
    <property type="component" value="Chromosome 6"/>
</dbReference>
<evidence type="ECO:0000256" key="1">
    <source>
        <dbReference type="ARBA" id="ARBA00004141"/>
    </source>
</evidence>
<dbReference type="SMART" id="SM00100">
    <property type="entry name" value="cNMP"/>
    <property type="match status" value="1"/>
</dbReference>